<dbReference type="Proteomes" id="UP001642409">
    <property type="component" value="Unassembled WGS sequence"/>
</dbReference>
<comment type="caution">
    <text evidence="1">The sequence shown here is derived from an EMBL/GenBank/DDBJ whole genome shotgun (WGS) entry which is preliminary data.</text>
</comment>
<gene>
    <name evidence="1" type="ORF">HINF_LOCUS48153</name>
    <name evidence="2" type="ORF">HINF_LOCUS7887</name>
</gene>
<evidence type="ECO:0000313" key="3">
    <source>
        <dbReference type="Proteomes" id="UP001642409"/>
    </source>
</evidence>
<proteinExistence type="predicted"/>
<organism evidence="1">
    <name type="scientific">Hexamita inflata</name>
    <dbReference type="NCBI Taxonomy" id="28002"/>
    <lineage>
        <taxon>Eukaryota</taxon>
        <taxon>Metamonada</taxon>
        <taxon>Diplomonadida</taxon>
        <taxon>Hexamitidae</taxon>
        <taxon>Hexamitinae</taxon>
        <taxon>Hexamita</taxon>
    </lineage>
</organism>
<accession>A0AA86V9V4</accession>
<sequence length="131" mass="15547">MNSKIEIPHERPKALLAPRVGRCRFGRGPLRCSRPLVSPLNAGWKCCSVLQIWCVRFPKFLDELTDNVVIFELIKLSIQIKTNEYLYQYIINWNIINHKNYQNIYYFYLAIVKQLVYTYLLRLDVLLDCCC</sequence>
<evidence type="ECO:0000313" key="2">
    <source>
        <dbReference type="EMBL" id="CAL5983981.1"/>
    </source>
</evidence>
<protein>
    <submittedName>
        <fullName evidence="2">Hypothetical_protein</fullName>
    </submittedName>
</protein>
<dbReference type="EMBL" id="CAXDID020000016">
    <property type="protein sequence ID" value="CAL5983981.1"/>
    <property type="molecule type" value="Genomic_DNA"/>
</dbReference>
<dbReference type="AlphaFoldDB" id="A0AA86V9V4"/>
<evidence type="ECO:0000313" key="1">
    <source>
        <dbReference type="EMBL" id="CAI9960508.1"/>
    </source>
</evidence>
<dbReference type="EMBL" id="CATOUU010000931">
    <property type="protein sequence ID" value="CAI9960508.1"/>
    <property type="molecule type" value="Genomic_DNA"/>
</dbReference>
<reference evidence="1" key="1">
    <citation type="submission" date="2023-06" db="EMBL/GenBank/DDBJ databases">
        <authorList>
            <person name="Kurt Z."/>
        </authorList>
    </citation>
    <scope>NUCLEOTIDE SEQUENCE</scope>
</reference>
<keyword evidence="3" id="KW-1185">Reference proteome</keyword>
<reference evidence="2 3" key="2">
    <citation type="submission" date="2024-07" db="EMBL/GenBank/DDBJ databases">
        <authorList>
            <person name="Akdeniz Z."/>
        </authorList>
    </citation>
    <scope>NUCLEOTIDE SEQUENCE [LARGE SCALE GENOMIC DNA]</scope>
</reference>
<name>A0AA86V9V4_9EUKA</name>